<dbReference type="CDD" id="cd08432">
    <property type="entry name" value="PBP2_GcdR_TrpI_HvrB_AmpR_like"/>
    <property type="match status" value="1"/>
</dbReference>
<evidence type="ECO:0000259" key="5">
    <source>
        <dbReference type="PROSITE" id="PS50931"/>
    </source>
</evidence>
<evidence type="ECO:0000313" key="7">
    <source>
        <dbReference type="Proteomes" id="UP001150830"/>
    </source>
</evidence>
<dbReference type="GO" id="GO:0043565">
    <property type="term" value="F:sequence-specific DNA binding"/>
    <property type="evidence" value="ECO:0007669"/>
    <property type="project" value="TreeGrafter"/>
</dbReference>
<name>A0A9X3IS36_9GAMM</name>
<dbReference type="FunFam" id="1.10.10.10:FF:000038">
    <property type="entry name" value="Glycine cleavage system transcriptional activator"/>
    <property type="match status" value="1"/>
</dbReference>
<proteinExistence type="inferred from homology"/>
<dbReference type="PANTHER" id="PTHR30537">
    <property type="entry name" value="HTH-TYPE TRANSCRIPTIONAL REGULATOR"/>
    <property type="match status" value="1"/>
</dbReference>
<keyword evidence="7" id="KW-1185">Reference proteome</keyword>
<feature type="domain" description="HTH lysR-type" evidence="5">
    <location>
        <begin position="24"/>
        <end position="81"/>
    </location>
</feature>
<dbReference type="InterPro" id="IPR058163">
    <property type="entry name" value="LysR-type_TF_proteobact-type"/>
</dbReference>
<evidence type="ECO:0000256" key="3">
    <source>
        <dbReference type="ARBA" id="ARBA00023125"/>
    </source>
</evidence>
<dbReference type="Pfam" id="PF03466">
    <property type="entry name" value="LysR_substrate"/>
    <property type="match status" value="1"/>
</dbReference>
<dbReference type="InterPro" id="IPR000847">
    <property type="entry name" value="LysR_HTH_N"/>
</dbReference>
<dbReference type="GO" id="GO:0006351">
    <property type="term" value="P:DNA-templated transcription"/>
    <property type="evidence" value="ECO:0007669"/>
    <property type="project" value="TreeGrafter"/>
</dbReference>
<reference evidence="6" key="1">
    <citation type="submission" date="2022-11" db="EMBL/GenBank/DDBJ databases">
        <title>Parathalassolutuus dongxingensis gen. nov., sp. nov., a novel member of family Oceanospirillaceae isolated from a coastal shrimp pond in Guangxi, China.</title>
        <authorList>
            <person name="Chen H."/>
        </authorList>
    </citation>
    <scope>NUCLEOTIDE SEQUENCE</scope>
    <source>
        <strain evidence="6">G-43</strain>
    </source>
</reference>
<gene>
    <name evidence="6" type="ORF">OUO13_09800</name>
</gene>
<evidence type="ECO:0000313" key="6">
    <source>
        <dbReference type="EMBL" id="MCY0965481.1"/>
    </source>
</evidence>
<dbReference type="Gene3D" id="3.40.190.10">
    <property type="entry name" value="Periplasmic binding protein-like II"/>
    <property type="match status" value="2"/>
</dbReference>
<dbReference type="PANTHER" id="PTHR30537:SF74">
    <property type="entry name" value="HTH-TYPE TRANSCRIPTIONAL REGULATOR TRPI"/>
    <property type="match status" value="1"/>
</dbReference>
<comment type="similarity">
    <text evidence="1">Belongs to the LysR transcriptional regulatory family.</text>
</comment>
<dbReference type="Proteomes" id="UP001150830">
    <property type="component" value="Unassembled WGS sequence"/>
</dbReference>
<evidence type="ECO:0000256" key="4">
    <source>
        <dbReference type="ARBA" id="ARBA00023163"/>
    </source>
</evidence>
<protein>
    <submittedName>
        <fullName evidence="6">LysR substrate-binding domain-containing protein</fullName>
    </submittedName>
</protein>
<dbReference type="AlphaFoldDB" id="A0A9X3IS36"/>
<organism evidence="6 7">
    <name type="scientific">Parathalassolituus penaei</name>
    <dbReference type="NCBI Taxonomy" id="2997323"/>
    <lineage>
        <taxon>Bacteria</taxon>
        <taxon>Pseudomonadati</taxon>
        <taxon>Pseudomonadota</taxon>
        <taxon>Gammaproteobacteria</taxon>
        <taxon>Oceanospirillales</taxon>
        <taxon>Oceanospirillaceae</taxon>
        <taxon>Parathalassolituus</taxon>
    </lineage>
</organism>
<accession>A0A9X3IS36</accession>
<dbReference type="InterPro" id="IPR005119">
    <property type="entry name" value="LysR_subst-bd"/>
</dbReference>
<keyword evidence="3" id="KW-0238">DNA-binding</keyword>
<dbReference type="PROSITE" id="PS50931">
    <property type="entry name" value="HTH_LYSR"/>
    <property type="match status" value="1"/>
</dbReference>
<dbReference type="Gene3D" id="1.10.10.10">
    <property type="entry name" value="Winged helix-like DNA-binding domain superfamily/Winged helix DNA-binding domain"/>
    <property type="match status" value="1"/>
</dbReference>
<dbReference type="InterPro" id="IPR036388">
    <property type="entry name" value="WH-like_DNA-bd_sf"/>
</dbReference>
<dbReference type="SUPFAM" id="SSF53850">
    <property type="entry name" value="Periplasmic binding protein-like II"/>
    <property type="match status" value="1"/>
</dbReference>
<keyword evidence="2" id="KW-0805">Transcription regulation</keyword>
<sequence>MSTIQYTRDRISSDPNEMMQKTLPPLNWIRTFEASARHLNFTKAAQELHLTQGAVSQQIRLLERHLGVALFARLARGIALTDEGQSYLPVVQDSISRLAAATSELFGQSQRVPVKIRGSLSFFMSWLAPRIRDFNALYPNIDIRYTSTLWVKDVEADDDFEIRWGSGEWAGHLSQRLSWDSLFPVCSPELLERHPINCIEDLRGLTLIHVMGYEEGWGYWLSLMNEDQIDPAHGIQLDNVASALKMAELGAGIALARTSMAEDALKNGRLIAPLEHQIPASESFYLVRKSGLKLAPDAALFLDWLERELREG</sequence>
<dbReference type="GO" id="GO:0003700">
    <property type="term" value="F:DNA-binding transcription factor activity"/>
    <property type="evidence" value="ECO:0007669"/>
    <property type="project" value="InterPro"/>
</dbReference>
<dbReference type="SUPFAM" id="SSF46785">
    <property type="entry name" value="Winged helix' DNA-binding domain"/>
    <property type="match status" value="1"/>
</dbReference>
<dbReference type="Pfam" id="PF00126">
    <property type="entry name" value="HTH_1"/>
    <property type="match status" value="1"/>
</dbReference>
<dbReference type="EMBL" id="JAPNOA010000026">
    <property type="protein sequence ID" value="MCY0965481.1"/>
    <property type="molecule type" value="Genomic_DNA"/>
</dbReference>
<dbReference type="PRINTS" id="PR00039">
    <property type="entry name" value="HTHLYSR"/>
</dbReference>
<keyword evidence="4" id="KW-0804">Transcription</keyword>
<dbReference type="RefSeq" id="WP_283173692.1">
    <property type="nucleotide sequence ID" value="NZ_JAPNOA010000026.1"/>
</dbReference>
<evidence type="ECO:0000256" key="2">
    <source>
        <dbReference type="ARBA" id="ARBA00023015"/>
    </source>
</evidence>
<evidence type="ECO:0000256" key="1">
    <source>
        <dbReference type="ARBA" id="ARBA00009437"/>
    </source>
</evidence>
<dbReference type="InterPro" id="IPR036390">
    <property type="entry name" value="WH_DNA-bd_sf"/>
</dbReference>
<comment type="caution">
    <text evidence="6">The sequence shown here is derived from an EMBL/GenBank/DDBJ whole genome shotgun (WGS) entry which is preliminary data.</text>
</comment>